<dbReference type="HOGENOM" id="CLU_1814835_0_0_0"/>
<proteinExistence type="predicted"/>
<sequence length="147" mass="17199">MEKESLLPYIAGMVESSGSITFRKDKRTKNSVYPVITIRSYGSENLKSIKEIFGGSIIKKGSRWEIVLSHRKAYNLLKNIYSFLIIKKEEADLVFELYSDRFTKKYEPERKRKIVKKMLKLKSFRLKSIKNGESSVLRWLEEIDGNP</sequence>
<evidence type="ECO:0000313" key="1">
    <source>
        <dbReference type="EMBL" id="ACO04728.1"/>
    </source>
</evidence>
<organism evidence="1 2">
    <name type="scientific">Persephonella marina (strain DSM 14350 / EX-H1)</name>
    <dbReference type="NCBI Taxonomy" id="123214"/>
    <lineage>
        <taxon>Bacteria</taxon>
        <taxon>Pseudomonadati</taxon>
        <taxon>Aquificota</taxon>
        <taxon>Aquificia</taxon>
        <taxon>Aquificales</taxon>
        <taxon>Hydrogenothermaceae</taxon>
        <taxon>Persephonella</taxon>
    </lineage>
</organism>
<dbReference type="Gene3D" id="3.10.28.10">
    <property type="entry name" value="Homing endonucleases"/>
    <property type="match status" value="1"/>
</dbReference>
<dbReference type="SUPFAM" id="SSF55608">
    <property type="entry name" value="Homing endonucleases"/>
    <property type="match status" value="1"/>
</dbReference>
<keyword evidence="2" id="KW-1185">Reference proteome</keyword>
<evidence type="ECO:0008006" key="3">
    <source>
        <dbReference type="Google" id="ProtNLM"/>
    </source>
</evidence>
<dbReference type="PaxDb" id="123214-PERMA_1515"/>
<dbReference type="AlphaFoldDB" id="C0QRI6"/>
<accession>C0QRI6</accession>
<dbReference type="OrthoDB" id="14286at2"/>
<dbReference type="RefSeq" id="WP_012676964.1">
    <property type="nucleotide sequence ID" value="NC_012440.1"/>
</dbReference>
<evidence type="ECO:0000313" key="2">
    <source>
        <dbReference type="Proteomes" id="UP000001366"/>
    </source>
</evidence>
<dbReference type="EMBL" id="CP001230">
    <property type="protein sequence ID" value="ACO04728.1"/>
    <property type="molecule type" value="Genomic_DNA"/>
</dbReference>
<dbReference type="InterPro" id="IPR027434">
    <property type="entry name" value="Homing_endonucl"/>
</dbReference>
<name>C0QRI6_PERMH</name>
<reference evidence="1 2" key="1">
    <citation type="journal article" date="2009" name="J. Bacteriol.">
        <title>Complete and draft genome sequences of six members of the Aquificales.</title>
        <authorList>
            <person name="Reysenbach A.L."/>
            <person name="Hamamura N."/>
            <person name="Podar M."/>
            <person name="Griffiths E."/>
            <person name="Ferreira S."/>
            <person name="Hochstein R."/>
            <person name="Heidelberg J."/>
            <person name="Johnson J."/>
            <person name="Mead D."/>
            <person name="Pohorille A."/>
            <person name="Sarmiento M."/>
            <person name="Schweighofer K."/>
            <person name="Seshadri R."/>
            <person name="Voytek M.A."/>
        </authorList>
    </citation>
    <scope>NUCLEOTIDE SEQUENCE [LARGE SCALE GENOMIC DNA]</scope>
    <source>
        <strain evidence="2">DSM 14350 / EX-H1</strain>
    </source>
</reference>
<dbReference type="Proteomes" id="UP000001366">
    <property type="component" value="Chromosome"/>
</dbReference>
<gene>
    <name evidence="1" type="ordered locus">PERMA_1515</name>
</gene>
<dbReference type="KEGG" id="pmx:PERMA_1515"/>
<dbReference type="STRING" id="123214.PERMA_1515"/>
<protein>
    <recommendedName>
        <fullName evidence="3">Homing endonuclease LAGLIDADG domain-containing protein</fullName>
    </recommendedName>
</protein>